<dbReference type="PANTHER" id="PTHR43313">
    <property type="entry name" value="SHORT-CHAIN DEHYDROGENASE/REDUCTASE FAMILY 9C"/>
    <property type="match status" value="1"/>
</dbReference>
<evidence type="ECO:0000313" key="2">
    <source>
        <dbReference type="Proteomes" id="UP000004810"/>
    </source>
</evidence>
<dbReference type="AlphaFoldDB" id="J9DY07"/>
<reference evidence="2" key="1">
    <citation type="submission" date="2012-08" db="EMBL/GenBank/DDBJ databases">
        <title>The Genome Sequence of Wuchereria bancrofti.</title>
        <authorList>
            <person name="Nutman T.B."/>
            <person name="Fink D.L."/>
            <person name="Russ C."/>
            <person name="Young S."/>
            <person name="Zeng Q."/>
            <person name="Koehrsen M."/>
            <person name="Alvarado L."/>
            <person name="Berlin A."/>
            <person name="Chapman S.B."/>
            <person name="Chen Z."/>
            <person name="Freedman E."/>
            <person name="Gellesch M."/>
            <person name="Goldberg J."/>
            <person name="Griggs A."/>
            <person name="Gujja S."/>
            <person name="Heilman E.R."/>
            <person name="Heiman D."/>
            <person name="Hepburn T."/>
            <person name="Howarth C."/>
            <person name="Jen D."/>
            <person name="Larson L."/>
            <person name="Lewis B."/>
            <person name="Mehta T."/>
            <person name="Park D."/>
            <person name="Pearson M."/>
            <person name="Roberts A."/>
            <person name="Saif S."/>
            <person name="Shea T."/>
            <person name="Shenoy N."/>
            <person name="Sisk P."/>
            <person name="Stolte C."/>
            <person name="Sykes S."/>
            <person name="Walk T."/>
            <person name="White J."/>
            <person name="Yandava C."/>
            <person name="Haas B."/>
            <person name="Henn M.R."/>
            <person name="Nusbaum C."/>
            <person name="Birren B."/>
        </authorList>
    </citation>
    <scope>NUCLEOTIDE SEQUENCE [LARGE SCALE GENOMIC DNA]</scope>
    <source>
        <strain evidence="2">NA</strain>
    </source>
</reference>
<dbReference type="Gene3D" id="3.40.50.720">
    <property type="entry name" value="NAD(P)-binding Rossmann-like Domain"/>
    <property type="match status" value="1"/>
</dbReference>
<dbReference type="GO" id="GO:0016491">
    <property type="term" value="F:oxidoreductase activity"/>
    <property type="evidence" value="ECO:0007669"/>
    <property type="project" value="TreeGrafter"/>
</dbReference>
<proteinExistence type="predicted"/>
<dbReference type="PANTHER" id="PTHR43313:SF18">
    <property type="entry name" value="DIETARY RESTRICTION DOWN REGULATED"/>
    <property type="match status" value="1"/>
</dbReference>
<accession>J9DY07</accession>
<dbReference type="Pfam" id="PF00106">
    <property type="entry name" value="adh_short"/>
    <property type="match status" value="1"/>
</dbReference>
<dbReference type="EMBL" id="ADBV01011716">
    <property type="protein sequence ID" value="EJW74716.1"/>
    <property type="molecule type" value="Genomic_DNA"/>
</dbReference>
<organism evidence="1 2">
    <name type="scientific">Wuchereria bancrofti</name>
    <dbReference type="NCBI Taxonomy" id="6293"/>
    <lineage>
        <taxon>Eukaryota</taxon>
        <taxon>Metazoa</taxon>
        <taxon>Ecdysozoa</taxon>
        <taxon>Nematoda</taxon>
        <taxon>Chromadorea</taxon>
        <taxon>Rhabditida</taxon>
        <taxon>Spirurina</taxon>
        <taxon>Spiruromorpha</taxon>
        <taxon>Filarioidea</taxon>
        <taxon>Onchocercidae</taxon>
        <taxon>Wuchereria</taxon>
    </lineage>
</organism>
<comment type="caution">
    <text evidence="1">The sequence shown here is derived from an EMBL/GenBank/DDBJ whole genome shotgun (WGS) entry which is preliminary data.</text>
</comment>
<dbReference type="SUPFAM" id="SSF51735">
    <property type="entry name" value="NAD(P)-binding Rossmann-fold domains"/>
    <property type="match status" value="1"/>
</dbReference>
<gene>
    <name evidence="1" type="ORF">WUBG_14376</name>
</gene>
<sequence length="246" mass="27896">MFSLAILFIVLPLLYVIYGLLGRKLTVGEIDRKAVLITGCGSGFGRDLVKRCLQNGLTVFAGCQFEIQNFIYPSGRIIICCSASTLFPAPAYGPYVSSKCALQAYANIIRYELEPYGAIVVVLFPGSFQTGLHVTQELYLMIDFVWNRSSQEIRNEYGNDFNVKAKAFVNEMLSKLLSKDTAKVINAYYEAIVARRPKFSYRIGWDTSLIFYPYSFMPLRVQFHLMKFLMNLFGAPVRNRYGNGKQ</sequence>
<dbReference type="InterPro" id="IPR002347">
    <property type="entry name" value="SDR_fam"/>
</dbReference>
<evidence type="ECO:0000313" key="1">
    <source>
        <dbReference type="EMBL" id="EJW74716.1"/>
    </source>
</evidence>
<protein>
    <submittedName>
        <fullName evidence="1">Oxidoreductase</fullName>
    </submittedName>
</protein>
<name>J9DY07_WUCBA</name>
<dbReference type="Proteomes" id="UP000004810">
    <property type="component" value="Unassembled WGS sequence"/>
</dbReference>
<dbReference type="InterPro" id="IPR036291">
    <property type="entry name" value="NAD(P)-bd_dom_sf"/>
</dbReference>
<dbReference type="GO" id="GO:0008202">
    <property type="term" value="P:steroid metabolic process"/>
    <property type="evidence" value="ECO:0007669"/>
    <property type="project" value="TreeGrafter"/>
</dbReference>